<reference evidence="1 2" key="2">
    <citation type="submission" date="2018-08" db="EMBL/GenBank/DDBJ databases">
        <authorList>
            <person name="Laetsch R D."/>
            <person name="Stevens L."/>
            <person name="Kumar S."/>
            <person name="Blaxter L. M."/>
        </authorList>
    </citation>
    <scope>NUCLEOTIDE SEQUENCE [LARGE SCALE GENOMIC DNA]</scope>
</reference>
<gene>
    <name evidence="1" type="ORF">NOO_LOCUS8381</name>
</gene>
<organism evidence="3">
    <name type="scientific">Onchocerca ochengi</name>
    <name type="common">Filarial nematode worm</name>
    <dbReference type="NCBI Taxonomy" id="42157"/>
    <lineage>
        <taxon>Eukaryota</taxon>
        <taxon>Metazoa</taxon>
        <taxon>Ecdysozoa</taxon>
        <taxon>Nematoda</taxon>
        <taxon>Chromadorea</taxon>
        <taxon>Rhabditida</taxon>
        <taxon>Spirurina</taxon>
        <taxon>Spiruromorpha</taxon>
        <taxon>Filarioidea</taxon>
        <taxon>Onchocercidae</taxon>
        <taxon>Onchocerca</taxon>
    </lineage>
</organism>
<dbReference type="EMBL" id="UYRW01003478">
    <property type="protein sequence ID" value="VDK89118.1"/>
    <property type="molecule type" value="Genomic_DNA"/>
</dbReference>
<sequence>MACRRWKARPFKLPIMPDLPDARVKRSLTFEQVGLDYMGPISIKTYIGPTLGSLERVIKEVQELNLTPVSQELSTEEEYRFYDARKRIMEEKLAVLVFWKLSTTID</sequence>
<keyword evidence="2" id="KW-1185">Reference proteome</keyword>
<dbReference type="OrthoDB" id="8019190at2759"/>
<name>A0A182EJU6_ONCOC</name>
<reference evidence="3" key="1">
    <citation type="submission" date="2016-06" db="UniProtKB">
        <authorList>
            <consortium name="WormBaseParasite"/>
        </authorList>
    </citation>
    <scope>IDENTIFICATION</scope>
</reference>
<dbReference type="AlphaFoldDB" id="A0A182EJU6"/>
<evidence type="ECO:0000313" key="2">
    <source>
        <dbReference type="Proteomes" id="UP000271087"/>
    </source>
</evidence>
<accession>A0A182EJU6</accession>
<evidence type="ECO:0000313" key="3">
    <source>
        <dbReference type="WBParaSite" id="nOo.2.0.1.t08381-RA"/>
    </source>
</evidence>
<dbReference type="Proteomes" id="UP000271087">
    <property type="component" value="Unassembled WGS sequence"/>
</dbReference>
<evidence type="ECO:0000313" key="1">
    <source>
        <dbReference type="EMBL" id="VDK89118.1"/>
    </source>
</evidence>
<dbReference type="WBParaSite" id="nOo.2.0.1.t08381-RA">
    <property type="protein sequence ID" value="nOo.2.0.1.t08381-RA"/>
    <property type="gene ID" value="nOo.2.0.1.g08381"/>
</dbReference>
<protein>
    <submittedName>
        <fullName evidence="3">39S ribosomal protein L52, mitochondrial</fullName>
    </submittedName>
</protein>
<proteinExistence type="predicted"/>